<organism evidence="1 2">
    <name type="scientific">Eragrostis curvula</name>
    <name type="common">weeping love grass</name>
    <dbReference type="NCBI Taxonomy" id="38414"/>
    <lineage>
        <taxon>Eukaryota</taxon>
        <taxon>Viridiplantae</taxon>
        <taxon>Streptophyta</taxon>
        <taxon>Embryophyta</taxon>
        <taxon>Tracheophyta</taxon>
        <taxon>Spermatophyta</taxon>
        <taxon>Magnoliopsida</taxon>
        <taxon>Liliopsida</taxon>
        <taxon>Poales</taxon>
        <taxon>Poaceae</taxon>
        <taxon>PACMAD clade</taxon>
        <taxon>Chloridoideae</taxon>
        <taxon>Eragrostideae</taxon>
        <taxon>Eragrostidinae</taxon>
        <taxon>Eragrostis</taxon>
    </lineage>
</organism>
<dbReference type="Gramene" id="TVU30853">
    <property type="protein sequence ID" value="TVU30853"/>
    <property type="gene ID" value="EJB05_22497"/>
</dbReference>
<gene>
    <name evidence="1" type="ORF">EJB05_22497</name>
</gene>
<dbReference type="EMBL" id="RWGY01000011">
    <property type="protein sequence ID" value="TVU30853.1"/>
    <property type="molecule type" value="Genomic_DNA"/>
</dbReference>
<protein>
    <submittedName>
        <fullName evidence="1">Uncharacterized protein</fullName>
    </submittedName>
</protein>
<sequence length="122" mass="13692">MSSFHGIASCPAHHAFVEMPHTDEPWLHGQRIEDIAPRLFAIIPKRKVKNRSVEEGLTARTWISDIQGAITCDTTEACTICQECDEFPLLDTTCCQLVSVKQQISKEDNTVGWNGVILFFSE</sequence>
<comment type="caution">
    <text evidence="1">The sequence shown here is derived from an EMBL/GenBank/DDBJ whole genome shotgun (WGS) entry which is preliminary data.</text>
</comment>
<evidence type="ECO:0000313" key="2">
    <source>
        <dbReference type="Proteomes" id="UP000324897"/>
    </source>
</evidence>
<reference evidence="1 2" key="1">
    <citation type="journal article" date="2019" name="Sci. Rep.">
        <title>A high-quality genome of Eragrostis curvula grass provides insights into Poaceae evolution and supports new strategies to enhance forage quality.</title>
        <authorList>
            <person name="Carballo J."/>
            <person name="Santos B.A.C.M."/>
            <person name="Zappacosta D."/>
            <person name="Garbus I."/>
            <person name="Selva J.P."/>
            <person name="Gallo C.A."/>
            <person name="Diaz A."/>
            <person name="Albertini E."/>
            <person name="Caccamo M."/>
            <person name="Echenique V."/>
        </authorList>
    </citation>
    <scope>NUCLEOTIDE SEQUENCE [LARGE SCALE GENOMIC DNA]</scope>
    <source>
        <strain evidence="2">cv. Victoria</strain>
        <tissue evidence="1">Leaf</tissue>
    </source>
</reference>
<dbReference type="OrthoDB" id="691957at2759"/>
<dbReference type="AlphaFoldDB" id="A0A5J9V4H2"/>
<proteinExistence type="predicted"/>
<keyword evidence="2" id="KW-1185">Reference proteome</keyword>
<accession>A0A5J9V4H2</accession>
<evidence type="ECO:0000313" key="1">
    <source>
        <dbReference type="EMBL" id="TVU30853.1"/>
    </source>
</evidence>
<name>A0A5J9V4H2_9POAL</name>
<feature type="non-terminal residue" evidence="1">
    <location>
        <position position="1"/>
    </location>
</feature>
<dbReference type="Proteomes" id="UP000324897">
    <property type="component" value="Chromosome 1"/>
</dbReference>